<dbReference type="STRING" id="169427.SAMN05192548_10048"/>
<dbReference type="Gene3D" id="3.90.850.10">
    <property type="entry name" value="Fumarylacetoacetase-like, C-terminal domain"/>
    <property type="match status" value="1"/>
</dbReference>
<feature type="domain" description="Fumarylacetoacetase-like C-terminal" evidence="4">
    <location>
        <begin position="155"/>
        <end position="349"/>
    </location>
</feature>
<evidence type="ECO:0000313" key="6">
    <source>
        <dbReference type="Proteomes" id="UP000184395"/>
    </source>
</evidence>
<proteinExistence type="inferred from homology"/>
<evidence type="ECO:0000256" key="3">
    <source>
        <dbReference type="ARBA" id="ARBA00022723"/>
    </source>
</evidence>
<dbReference type="EMBL" id="FRAB01000004">
    <property type="protein sequence ID" value="SHJ60590.1"/>
    <property type="molecule type" value="Genomic_DNA"/>
</dbReference>
<dbReference type="PANTHER" id="PTHR42796">
    <property type="entry name" value="FUMARYLACETOACETATE HYDROLASE DOMAIN-CONTAINING PROTEIN 2A-RELATED"/>
    <property type="match status" value="1"/>
</dbReference>
<dbReference type="GO" id="GO:0003824">
    <property type="term" value="F:catalytic activity"/>
    <property type="evidence" value="ECO:0007669"/>
    <property type="project" value="InterPro"/>
</dbReference>
<dbReference type="Pfam" id="PF01557">
    <property type="entry name" value="FAA_hydrolase"/>
    <property type="match status" value="1"/>
</dbReference>
<keyword evidence="3" id="KW-0479">Metal-binding</keyword>
<dbReference type="PANTHER" id="PTHR42796:SF4">
    <property type="entry name" value="FUMARYLACETOACETATE HYDROLASE DOMAIN-CONTAINING PROTEIN 2A"/>
    <property type="match status" value="1"/>
</dbReference>
<gene>
    <name evidence="5" type="ORF">SAMN05192548_10048</name>
</gene>
<comment type="cofactor">
    <cofactor evidence="1">
        <name>Mg(2+)</name>
        <dbReference type="ChEBI" id="CHEBI:18420"/>
    </cofactor>
</comment>
<accession>A0A1M6KNX3</accession>
<dbReference type="Proteomes" id="UP000184395">
    <property type="component" value="Unassembled WGS sequence"/>
</dbReference>
<dbReference type="InterPro" id="IPR011234">
    <property type="entry name" value="Fumarylacetoacetase-like_C"/>
</dbReference>
<sequence length="353" mass="37929">MAESSRATATHELAFERHTLAITNTITAMLPVLVNVSFADCPPFPALSTETHALALAYWARVGLRGAHCIETFLREWDANAALLKRISDDPATADAIETRGAPLSSFRMHAPVAPRQVYCTIGNYRSQLLQAALDADDGPDGPGAAARRAALLDSIETRRREGAPYICLKGPACVAGPNDLLPVSRDLTTLDWEVEIGVVIGKSAVHVRAEDALACVAGYCVVNDITLRERIFRRDAPALGADWLQSKARPGWLPAGPWMVPAWHIADAQQLGLWLRLNGSSMQEGAASDMIFSIGEQIAYLSSFTRLEPGDLICTGTPAGLGTHHGRYLRSGDVLEAGIDGLGVQRVTCVEV</sequence>
<evidence type="ECO:0000256" key="1">
    <source>
        <dbReference type="ARBA" id="ARBA00001946"/>
    </source>
</evidence>
<dbReference type="SUPFAM" id="SSF56529">
    <property type="entry name" value="FAH"/>
    <property type="match status" value="1"/>
</dbReference>
<protein>
    <submittedName>
        <fullName evidence="5">2-keto-4-pentenoate hydratase/2-oxohepta-3-ene-1,7-dioic acid hydratase (Catechol pathway)</fullName>
    </submittedName>
</protein>
<dbReference type="InterPro" id="IPR051121">
    <property type="entry name" value="FAH"/>
</dbReference>
<evidence type="ECO:0000313" key="5">
    <source>
        <dbReference type="EMBL" id="SHJ60590.1"/>
    </source>
</evidence>
<reference evidence="5 6" key="1">
    <citation type="submission" date="2016-11" db="EMBL/GenBank/DDBJ databases">
        <authorList>
            <person name="Jaros S."/>
            <person name="Januszkiewicz K."/>
            <person name="Wedrychowicz H."/>
        </authorList>
    </citation>
    <scope>NUCLEOTIDE SEQUENCE [LARGE SCALE GENOMIC DNA]</scope>
    <source>
        <strain evidence="5 6">LMG 20594</strain>
    </source>
</reference>
<dbReference type="AlphaFoldDB" id="A0A1M6KNX3"/>
<dbReference type="GO" id="GO:0044281">
    <property type="term" value="P:small molecule metabolic process"/>
    <property type="evidence" value="ECO:0007669"/>
    <property type="project" value="UniProtKB-ARBA"/>
</dbReference>
<comment type="similarity">
    <text evidence="2">Belongs to the FAH family.</text>
</comment>
<evidence type="ECO:0000256" key="2">
    <source>
        <dbReference type="ARBA" id="ARBA00010211"/>
    </source>
</evidence>
<dbReference type="InterPro" id="IPR036663">
    <property type="entry name" value="Fumarylacetoacetase_C_sf"/>
</dbReference>
<dbReference type="GO" id="GO:0046872">
    <property type="term" value="F:metal ion binding"/>
    <property type="evidence" value="ECO:0007669"/>
    <property type="project" value="UniProtKB-KW"/>
</dbReference>
<name>A0A1M6KNX3_9BURK</name>
<evidence type="ECO:0000259" key="4">
    <source>
        <dbReference type="Pfam" id="PF01557"/>
    </source>
</evidence>
<organism evidence="5 6">
    <name type="scientific">Paraburkholderia terricola</name>
    <dbReference type="NCBI Taxonomy" id="169427"/>
    <lineage>
        <taxon>Bacteria</taxon>
        <taxon>Pseudomonadati</taxon>
        <taxon>Pseudomonadota</taxon>
        <taxon>Betaproteobacteria</taxon>
        <taxon>Burkholderiales</taxon>
        <taxon>Burkholderiaceae</taxon>
        <taxon>Paraburkholderia</taxon>
    </lineage>
</organism>